<protein>
    <recommendedName>
        <fullName evidence="4">SHOCT domain-containing protein</fullName>
    </recommendedName>
</protein>
<dbReference type="Proteomes" id="UP000583454">
    <property type="component" value="Unassembled WGS sequence"/>
</dbReference>
<evidence type="ECO:0000313" key="3">
    <source>
        <dbReference type="Proteomes" id="UP000583454"/>
    </source>
</evidence>
<name>A0A840ZQA6_9HYPH</name>
<organism evidence="2 3">
    <name type="scientific">Methylorubrum rhodinum</name>
    <dbReference type="NCBI Taxonomy" id="29428"/>
    <lineage>
        <taxon>Bacteria</taxon>
        <taxon>Pseudomonadati</taxon>
        <taxon>Pseudomonadota</taxon>
        <taxon>Alphaproteobacteria</taxon>
        <taxon>Hyphomicrobiales</taxon>
        <taxon>Methylobacteriaceae</taxon>
        <taxon>Methylorubrum</taxon>
    </lineage>
</organism>
<dbReference type="AlphaFoldDB" id="A0A840ZQA6"/>
<sequence length="270" mass="28458">MSEEAAERRANRAAIAERHGVSVEAVQHLVRALETGHGNMAQFDHPEFGGLGQWSRGGMIMVGRMNDHALKARVDALCTELAAGLPLPETHGVPGAGNWWPDGLGVPSSVGAQDGTRYAVFPASRRLAVETRGRIDLYDLGDREVTGVSQQQSGDGTVRFSGPAGGFALEDLIPLDPEPRGAAADPIEAEAPEPASPAGRLAEAAAPVSEIVSDAASRSDAAPDRRPAPPPITDAGEVMTILERLAELRRKDVLTDAEFSAKKAELLARL</sequence>
<dbReference type="EMBL" id="JACHOP010000017">
    <property type="protein sequence ID" value="MBB5758893.1"/>
    <property type="molecule type" value="Genomic_DNA"/>
</dbReference>
<evidence type="ECO:0000256" key="1">
    <source>
        <dbReference type="SAM" id="MobiDB-lite"/>
    </source>
</evidence>
<evidence type="ECO:0008006" key="4">
    <source>
        <dbReference type="Google" id="ProtNLM"/>
    </source>
</evidence>
<keyword evidence="3" id="KW-1185">Reference proteome</keyword>
<accession>A0A840ZQA6</accession>
<reference evidence="2 3" key="1">
    <citation type="submission" date="2020-08" db="EMBL/GenBank/DDBJ databases">
        <title>Genomic Encyclopedia of Type Strains, Phase IV (KMG-IV): sequencing the most valuable type-strain genomes for metagenomic binning, comparative biology and taxonomic classification.</title>
        <authorList>
            <person name="Goeker M."/>
        </authorList>
    </citation>
    <scope>NUCLEOTIDE SEQUENCE [LARGE SCALE GENOMIC DNA]</scope>
    <source>
        <strain evidence="2 3">DSM 2163</strain>
    </source>
</reference>
<proteinExistence type="predicted"/>
<evidence type="ECO:0000313" key="2">
    <source>
        <dbReference type="EMBL" id="MBB5758893.1"/>
    </source>
</evidence>
<feature type="region of interest" description="Disordered" evidence="1">
    <location>
        <begin position="189"/>
        <end position="237"/>
    </location>
</feature>
<comment type="caution">
    <text evidence="2">The sequence shown here is derived from an EMBL/GenBank/DDBJ whole genome shotgun (WGS) entry which is preliminary data.</text>
</comment>
<gene>
    <name evidence="2" type="ORF">HNR00_003620</name>
</gene>
<dbReference type="RefSeq" id="WP_183571698.1">
    <property type="nucleotide sequence ID" value="NZ_JACHOP010000017.1"/>
</dbReference>